<protein>
    <submittedName>
        <fullName evidence="5">Peptide/nickel transport system substrate-binding protein</fullName>
    </submittedName>
</protein>
<dbReference type="Gene3D" id="3.40.190.10">
    <property type="entry name" value="Periplasmic binding protein-like II"/>
    <property type="match status" value="1"/>
</dbReference>
<organism evidence="5 6">
    <name type="scientific">Longimicrobium terrae</name>
    <dbReference type="NCBI Taxonomy" id="1639882"/>
    <lineage>
        <taxon>Bacteria</taxon>
        <taxon>Pseudomonadati</taxon>
        <taxon>Gemmatimonadota</taxon>
        <taxon>Longimicrobiia</taxon>
        <taxon>Longimicrobiales</taxon>
        <taxon>Longimicrobiaceae</taxon>
        <taxon>Longimicrobium</taxon>
    </lineage>
</organism>
<dbReference type="Gene3D" id="3.10.105.10">
    <property type="entry name" value="Dipeptide-binding Protein, Domain 3"/>
    <property type="match status" value="1"/>
</dbReference>
<dbReference type="InterPro" id="IPR000914">
    <property type="entry name" value="SBP_5_dom"/>
</dbReference>
<sequence>MNYTGGWMRGARRTAAALAVVLGACTDGGGGSGEKTAAPRGGGAEPKLGGTVVVAEAGDVQQPLPLLFTGAPDGDLMDMMYMGLTAQAWENGRLVYQTSDDSPMAIAWLHEYTGPDSTAIRFRMRSALRWSDGKPITARDVVWTYRTLADPRAASPHSDVTKQLDSVRAENDSTVVFHFKRHYPEMLFDAGTGIMPEHVYASTPPERLASHPVLGRLETMVVSGPWKVGARQAGRQTTLVHNPHFPEEFRPRLDRIVLRVVPDPGTRVTELRNGTVDVGRGITFERVRELRGQAPNLRWEREDDRYWEFVAYNQRKVAAFRDARVRRALGMAVNVPGIVQTLAMGEFATPATGPYPPIFRDLYDPAVRPLAYDTAGARALLDSAGWRDADGDGIREKDGRPLRFTLLTNTGNQRRQDVSTILQQQWKAVGADMRIQMLELGALNQRMLVDHDFEAVLTSWGVSLTPDVSAMWTSGGAYNLTGYSSAETDSLIARAAAQARPEGANPLWRSVAARIVQDQPYTSLYYYDPVTGVNNRVQGTHVTSFGAYARSWEWWVRDAPGRGAKADSSEGGSR</sequence>
<evidence type="ECO:0000259" key="4">
    <source>
        <dbReference type="Pfam" id="PF00496"/>
    </source>
</evidence>
<comment type="similarity">
    <text evidence="1">Belongs to the bacterial solute-binding protein 5 family.</text>
</comment>
<evidence type="ECO:0000256" key="1">
    <source>
        <dbReference type="ARBA" id="ARBA00005695"/>
    </source>
</evidence>
<dbReference type="GO" id="GO:0030288">
    <property type="term" value="C:outer membrane-bounded periplasmic space"/>
    <property type="evidence" value="ECO:0007669"/>
    <property type="project" value="UniProtKB-ARBA"/>
</dbReference>
<evidence type="ECO:0000313" key="6">
    <source>
        <dbReference type="Proteomes" id="UP000582837"/>
    </source>
</evidence>
<comment type="caution">
    <text evidence="5">The sequence shown here is derived from an EMBL/GenBank/DDBJ whole genome shotgun (WGS) entry which is preliminary data.</text>
</comment>
<name>A0A841H6L3_9BACT</name>
<accession>A0A841H6L3</accession>
<evidence type="ECO:0000256" key="2">
    <source>
        <dbReference type="ARBA" id="ARBA00022448"/>
    </source>
</evidence>
<dbReference type="InterPro" id="IPR039424">
    <property type="entry name" value="SBP_5"/>
</dbReference>
<dbReference type="PANTHER" id="PTHR30290:SF9">
    <property type="entry name" value="OLIGOPEPTIDE-BINDING PROTEIN APPA"/>
    <property type="match status" value="1"/>
</dbReference>
<proteinExistence type="inferred from homology"/>
<keyword evidence="3" id="KW-0732">Signal</keyword>
<dbReference type="GO" id="GO:0015833">
    <property type="term" value="P:peptide transport"/>
    <property type="evidence" value="ECO:0007669"/>
    <property type="project" value="TreeGrafter"/>
</dbReference>
<gene>
    <name evidence="5" type="ORF">HNQ61_005245</name>
</gene>
<evidence type="ECO:0000313" key="5">
    <source>
        <dbReference type="EMBL" id="MBB6073574.1"/>
    </source>
</evidence>
<evidence type="ECO:0000256" key="3">
    <source>
        <dbReference type="ARBA" id="ARBA00022729"/>
    </source>
</evidence>
<dbReference type="GO" id="GO:0043190">
    <property type="term" value="C:ATP-binding cassette (ABC) transporter complex"/>
    <property type="evidence" value="ECO:0007669"/>
    <property type="project" value="InterPro"/>
</dbReference>
<dbReference type="RefSeq" id="WP_170034191.1">
    <property type="nucleotide sequence ID" value="NZ_JABDTL010000001.1"/>
</dbReference>
<dbReference type="SUPFAM" id="SSF53850">
    <property type="entry name" value="Periplasmic binding protein-like II"/>
    <property type="match status" value="1"/>
</dbReference>
<dbReference type="PANTHER" id="PTHR30290">
    <property type="entry name" value="PERIPLASMIC BINDING COMPONENT OF ABC TRANSPORTER"/>
    <property type="match status" value="1"/>
</dbReference>
<dbReference type="Pfam" id="PF00496">
    <property type="entry name" value="SBP_bac_5"/>
    <property type="match status" value="1"/>
</dbReference>
<feature type="domain" description="Solute-binding protein family 5" evidence="4">
    <location>
        <begin position="114"/>
        <end position="477"/>
    </location>
</feature>
<dbReference type="InterPro" id="IPR030678">
    <property type="entry name" value="Peptide/Ni-bd"/>
</dbReference>
<dbReference type="Proteomes" id="UP000582837">
    <property type="component" value="Unassembled WGS sequence"/>
</dbReference>
<keyword evidence="6" id="KW-1185">Reference proteome</keyword>
<reference evidence="5 6" key="1">
    <citation type="submission" date="2020-08" db="EMBL/GenBank/DDBJ databases">
        <title>Genomic Encyclopedia of Type Strains, Phase IV (KMG-IV): sequencing the most valuable type-strain genomes for metagenomic binning, comparative biology and taxonomic classification.</title>
        <authorList>
            <person name="Goeker M."/>
        </authorList>
    </citation>
    <scope>NUCLEOTIDE SEQUENCE [LARGE SCALE GENOMIC DNA]</scope>
    <source>
        <strain evidence="5 6">DSM 29007</strain>
    </source>
</reference>
<dbReference type="AlphaFoldDB" id="A0A841H6L3"/>
<dbReference type="Gene3D" id="3.90.76.10">
    <property type="entry name" value="Dipeptide-binding Protein, Domain 1"/>
    <property type="match status" value="1"/>
</dbReference>
<dbReference type="PIRSF" id="PIRSF002741">
    <property type="entry name" value="MppA"/>
    <property type="match status" value="1"/>
</dbReference>
<keyword evidence="2" id="KW-0813">Transport</keyword>
<dbReference type="GO" id="GO:1904680">
    <property type="term" value="F:peptide transmembrane transporter activity"/>
    <property type="evidence" value="ECO:0007669"/>
    <property type="project" value="TreeGrafter"/>
</dbReference>
<dbReference type="EMBL" id="JACHIA010000026">
    <property type="protein sequence ID" value="MBB6073574.1"/>
    <property type="molecule type" value="Genomic_DNA"/>
</dbReference>